<dbReference type="Gene3D" id="1.10.630.10">
    <property type="entry name" value="Cytochrome P450"/>
    <property type="match status" value="1"/>
</dbReference>
<keyword evidence="6" id="KW-0560">Oxidoreductase</keyword>
<dbReference type="Pfam" id="PF00067">
    <property type="entry name" value="p450"/>
    <property type="match status" value="2"/>
</dbReference>
<keyword evidence="5 7" id="KW-0408">Iron</keyword>
<evidence type="ECO:0000256" key="5">
    <source>
        <dbReference type="ARBA" id="ARBA00023004"/>
    </source>
</evidence>
<evidence type="ECO:0000256" key="1">
    <source>
        <dbReference type="ARBA" id="ARBA00001971"/>
    </source>
</evidence>
<dbReference type="PRINTS" id="PR00465">
    <property type="entry name" value="EP450IV"/>
</dbReference>
<name>A0A9W8UQE4_AKAMU</name>
<evidence type="ECO:0008006" key="10">
    <source>
        <dbReference type="Google" id="ProtNLM"/>
    </source>
</evidence>
<protein>
    <recommendedName>
        <fullName evidence="10">Cytochrome P450</fullName>
    </recommendedName>
</protein>
<comment type="caution">
    <text evidence="8">The sequence shown here is derived from an EMBL/GenBank/DDBJ whole genome shotgun (WGS) entry which is preliminary data.</text>
</comment>
<evidence type="ECO:0000256" key="3">
    <source>
        <dbReference type="ARBA" id="ARBA00022617"/>
    </source>
</evidence>
<evidence type="ECO:0000256" key="4">
    <source>
        <dbReference type="ARBA" id="ARBA00022723"/>
    </source>
</evidence>
<feature type="binding site" description="axial binding residue" evidence="7">
    <location>
        <position position="180"/>
    </location>
    <ligand>
        <name>heme</name>
        <dbReference type="ChEBI" id="CHEBI:30413"/>
    </ligand>
    <ligandPart>
        <name>Fe</name>
        <dbReference type="ChEBI" id="CHEBI:18248"/>
    </ligandPart>
</feature>
<evidence type="ECO:0000313" key="8">
    <source>
        <dbReference type="EMBL" id="KAJ4163526.1"/>
    </source>
</evidence>
<keyword evidence="9" id="KW-1185">Reference proteome</keyword>
<dbReference type="GO" id="GO:0020037">
    <property type="term" value="F:heme binding"/>
    <property type="evidence" value="ECO:0007669"/>
    <property type="project" value="InterPro"/>
</dbReference>
<accession>A0A9W8UQE4</accession>
<keyword evidence="4 7" id="KW-0479">Metal-binding</keyword>
<keyword evidence="3 7" id="KW-0349">Heme</keyword>
<dbReference type="InterPro" id="IPR036396">
    <property type="entry name" value="Cyt_P450_sf"/>
</dbReference>
<dbReference type="RefSeq" id="XP_056058441.1">
    <property type="nucleotide sequence ID" value="XM_056202933.1"/>
</dbReference>
<comment type="similarity">
    <text evidence="2">Belongs to the cytochrome P450 family.</text>
</comment>
<dbReference type="EMBL" id="JAJHUN010000001">
    <property type="protein sequence ID" value="KAJ4163526.1"/>
    <property type="molecule type" value="Genomic_DNA"/>
</dbReference>
<dbReference type="SUPFAM" id="SSF48264">
    <property type="entry name" value="Cytochrome P450"/>
    <property type="match status" value="1"/>
</dbReference>
<gene>
    <name evidence="8" type="ORF">LMH87_005247</name>
</gene>
<dbReference type="GO" id="GO:0005506">
    <property type="term" value="F:iron ion binding"/>
    <property type="evidence" value="ECO:0007669"/>
    <property type="project" value="InterPro"/>
</dbReference>
<dbReference type="PRINTS" id="PR00385">
    <property type="entry name" value="P450"/>
</dbReference>
<dbReference type="PANTHER" id="PTHR24305">
    <property type="entry name" value="CYTOCHROME P450"/>
    <property type="match status" value="1"/>
</dbReference>
<evidence type="ECO:0000313" key="9">
    <source>
        <dbReference type="Proteomes" id="UP001144673"/>
    </source>
</evidence>
<evidence type="ECO:0000256" key="7">
    <source>
        <dbReference type="PIRSR" id="PIRSR602403-1"/>
    </source>
</evidence>
<dbReference type="InterPro" id="IPR002403">
    <property type="entry name" value="Cyt_P450_E_grp-IV"/>
</dbReference>
<proteinExistence type="inferred from homology"/>
<dbReference type="Proteomes" id="UP001144673">
    <property type="component" value="Chromosome 1"/>
</dbReference>
<reference evidence="8" key="1">
    <citation type="journal article" date="2023" name="Access Microbiol">
        <title>De-novo genome assembly for Akanthomyces muscarius, a biocontrol agent of insect agricultural pests.</title>
        <authorList>
            <person name="Erdos Z."/>
            <person name="Studholme D.J."/>
            <person name="Raymond B."/>
            <person name="Sharma M."/>
        </authorList>
    </citation>
    <scope>NUCLEOTIDE SEQUENCE</scope>
    <source>
        <strain evidence="8">Ve6</strain>
    </source>
</reference>
<dbReference type="GeneID" id="80892406"/>
<dbReference type="KEGG" id="amus:LMH87_005247"/>
<keyword evidence="6" id="KW-0503">Monooxygenase</keyword>
<evidence type="ECO:0000256" key="2">
    <source>
        <dbReference type="ARBA" id="ARBA00010617"/>
    </source>
</evidence>
<dbReference type="PANTHER" id="PTHR24305:SF232">
    <property type="entry name" value="P450, PUTATIVE (EUROFUNG)-RELATED"/>
    <property type="match status" value="1"/>
</dbReference>
<organism evidence="8 9">
    <name type="scientific">Akanthomyces muscarius</name>
    <name type="common">Entomopathogenic fungus</name>
    <name type="synonym">Lecanicillium muscarium</name>
    <dbReference type="NCBI Taxonomy" id="2231603"/>
    <lineage>
        <taxon>Eukaryota</taxon>
        <taxon>Fungi</taxon>
        <taxon>Dikarya</taxon>
        <taxon>Ascomycota</taxon>
        <taxon>Pezizomycotina</taxon>
        <taxon>Sordariomycetes</taxon>
        <taxon>Hypocreomycetidae</taxon>
        <taxon>Hypocreales</taxon>
        <taxon>Cordycipitaceae</taxon>
        <taxon>Akanthomyces</taxon>
    </lineage>
</organism>
<evidence type="ECO:0000256" key="6">
    <source>
        <dbReference type="ARBA" id="ARBA00023033"/>
    </source>
</evidence>
<sequence length="234" mass="26015">MDEIAGQFIAGLHTTSTTLAWTFIYLTRLPEIQAKLRRALHAAYADGHADGRTPDLAKVTKIRVPYLDAVLEEALRLHATSLARQASRDTELLGHHVPKGANVILVANGPDFHAPSFAVDAALRHATAKTDHGWDETRDHAFEPERWLVLNRNPETDQQETVFDANASPQIAFGMGPRSCWGRRLAYLELRMVVTLVIWNFELLDVPPVLADPKASYGIVHRADQCCLGLKVIK</sequence>
<dbReference type="InterPro" id="IPR050121">
    <property type="entry name" value="Cytochrome_P450_monoxygenase"/>
</dbReference>
<dbReference type="AlphaFoldDB" id="A0A9W8UQE4"/>
<dbReference type="GO" id="GO:0004497">
    <property type="term" value="F:monooxygenase activity"/>
    <property type="evidence" value="ECO:0007669"/>
    <property type="project" value="UniProtKB-KW"/>
</dbReference>
<comment type="cofactor">
    <cofactor evidence="1 7">
        <name>heme</name>
        <dbReference type="ChEBI" id="CHEBI:30413"/>
    </cofactor>
</comment>
<dbReference type="GO" id="GO:0016705">
    <property type="term" value="F:oxidoreductase activity, acting on paired donors, with incorporation or reduction of molecular oxygen"/>
    <property type="evidence" value="ECO:0007669"/>
    <property type="project" value="InterPro"/>
</dbReference>
<dbReference type="InterPro" id="IPR001128">
    <property type="entry name" value="Cyt_P450"/>
</dbReference>